<feature type="non-terminal residue" evidence="2">
    <location>
        <position position="62"/>
    </location>
</feature>
<name>A0AAW0CNQ0_9AGAR</name>
<evidence type="ECO:0000313" key="2">
    <source>
        <dbReference type="EMBL" id="KAK7040233.1"/>
    </source>
</evidence>
<dbReference type="AlphaFoldDB" id="A0AAW0CNQ0"/>
<evidence type="ECO:0000256" key="1">
    <source>
        <dbReference type="SAM" id="MobiDB-lite"/>
    </source>
</evidence>
<keyword evidence="3" id="KW-1185">Reference proteome</keyword>
<organism evidence="2 3">
    <name type="scientific">Paramarasmius palmivorus</name>
    <dbReference type="NCBI Taxonomy" id="297713"/>
    <lineage>
        <taxon>Eukaryota</taxon>
        <taxon>Fungi</taxon>
        <taxon>Dikarya</taxon>
        <taxon>Basidiomycota</taxon>
        <taxon>Agaricomycotina</taxon>
        <taxon>Agaricomycetes</taxon>
        <taxon>Agaricomycetidae</taxon>
        <taxon>Agaricales</taxon>
        <taxon>Marasmiineae</taxon>
        <taxon>Marasmiaceae</taxon>
        <taxon>Paramarasmius</taxon>
    </lineage>
</organism>
<evidence type="ECO:0000313" key="3">
    <source>
        <dbReference type="Proteomes" id="UP001383192"/>
    </source>
</evidence>
<protein>
    <submittedName>
        <fullName evidence="2">Uncharacterized protein</fullName>
    </submittedName>
</protein>
<sequence>YISYLSKLREQAKIAELDDILESSAFLRDSSIHSPESMPRSSHPEEQGGLPSPEQNEPSSAQ</sequence>
<feature type="compositionally biased region" description="Polar residues" evidence="1">
    <location>
        <begin position="53"/>
        <end position="62"/>
    </location>
</feature>
<proteinExistence type="predicted"/>
<reference evidence="2 3" key="1">
    <citation type="submission" date="2024-01" db="EMBL/GenBank/DDBJ databases">
        <title>A draft genome for a cacao thread blight-causing isolate of Paramarasmius palmivorus.</title>
        <authorList>
            <person name="Baruah I.K."/>
            <person name="Bukari Y."/>
            <person name="Amoako-Attah I."/>
            <person name="Meinhardt L.W."/>
            <person name="Bailey B.A."/>
            <person name="Cohen S.P."/>
        </authorList>
    </citation>
    <scope>NUCLEOTIDE SEQUENCE [LARGE SCALE GENOMIC DNA]</scope>
    <source>
        <strain evidence="2 3">GH-12</strain>
    </source>
</reference>
<gene>
    <name evidence="2" type="ORF">VNI00_010039</name>
</gene>
<accession>A0AAW0CNQ0</accession>
<dbReference type="Proteomes" id="UP001383192">
    <property type="component" value="Unassembled WGS sequence"/>
</dbReference>
<comment type="caution">
    <text evidence="2">The sequence shown here is derived from an EMBL/GenBank/DDBJ whole genome shotgun (WGS) entry which is preliminary data.</text>
</comment>
<feature type="non-terminal residue" evidence="2">
    <location>
        <position position="1"/>
    </location>
</feature>
<feature type="region of interest" description="Disordered" evidence="1">
    <location>
        <begin position="28"/>
        <end position="62"/>
    </location>
</feature>
<dbReference type="EMBL" id="JAYKXP010000038">
    <property type="protein sequence ID" value="KAK7040233.1"/>
    <property type="molecule type" value="Genomic_DNA"/>
</dbReference>